<comment type="caution">
    <text evidence="4">The sequence shown here is derived from an EMBL/GenBank/DDBJ whole genome shotgun (WGS) entry which is preliminary data.</text>
</comment>
<dbReference type="Proteomes" id="UP000311605">
    <property type="component" value="Unassembled WGS sequence"/>
</dbReference>
<keyword evidence="5" id="KW-1185">Reference proteome</keyword>
<comment type="similarity">
    <text evidence="1">Belongs to the UPF0337 (CsbD) family.</text>
</comment>
<dbReference type="RefSeq" id="WP_139677560.1">
    <property type="nucleotide sequence ID" value="NZ_VDMN01000003.1"/>
</dbReference>
<dbReference type="Pfam" id="PF05532">
    <property type="entry name" value="CsbD"/>
    <property type="match status" value="1"/>
</dbReference>
<dbReference type="InterPro" id="IPR036629">
    <property type="entry name" value="YjbJ_sf"/>
</dbReference>
<dbReference type="AlphaFoldDB" id="A0A5C4XKB5"/>
<evidence type="ECO:0000256" key="1">
    <source>
        <dbReference type="ARBA" id="ARBA00009129"/>
    </source>
</evidence>
<evidence type="ECO:0000256" key="2">
    <source>
        <dbReference type="SAM" id="MobiDB-lite"/>
    </source>
</evidence>
<dbReference type="SUPFAM" id="SSF69047">
    <property type="entry name" value="Hypothetical protein YjbJ"/>
    <property type="match status" value="1"/>
</dbReference>
<gene>
    <name evidence="4" type="ORF">FHP24_17835</name>
</gene>
<sequence>MGSTADKVSGKANALAGKAKQSVGKATGSHETQAKGAVQEAKGDAR</sequence>
<organism evidence="4 5">
    <name type="scientific">Aliirhizobium smilacinae</name>
    <dbReference type="NCBI Taxonomy" id="1395944"/>
    <lineage>
        <taxon>Bacteria</taxon>
        <taxon>Pseudomonadati</taxon>
        <taxon>Pseudomonadota</taxon>
        <taxon>Alphaproteobacteria</taxon>
        <taxon>Hyphomicrobiales</taxon>
        <taxon>Rhizobiaceae</taxon>
        <taxon>Aliirhizobium</taxon>
    </lineage>
</organism>
<dbReference type="Gene3D" id="1.10.1470.10">
    <property type="entry name" value="YjbJ"/>
    <property type="match status" value="1"/>
</dbReference>
<accession>A0A5C4XKB5</accession>
<dbReference type="InterPro" id="IPR008462">
    <property type="entry name" value="CsbD"/>
</dbReference>
<dbReference type="OrthoDB" id="7226109at2"/>
<proteinExistence type="inferred from homology"/>
<evidence type="ECO:0000313" key="4">
    <source>
        <dbReference type="EMBL" id="TNM63070.1"/>
    </source>
</evidence>
<reference evidence="4 5" key="1">
    <citation type="submission" date="2019-06" db="EMBL/GenBank/DDBJ databases">
        <title>The draft genome of Rhizobium smilacinae PTYR-5.</title>
        <authorList>
            <person name="Liu L."/>
            <person name="Li L."/>
            <person name="Zhang X."/>
        </authorList>
    </citation>
    <scope>NUCLEOTIDE SEQUENCE [LARGE SCALE GENOMIC DNA]</scope>
    <source>
        <strain evidence="4 5">PTYR-5</strain>
    </source>
</reference>
<dbReference type="EMBL" id="VDMN01000003">
    <property type="protein sequence ID" value="TNM63070.1"/>
    <property type="molecule type" value="Genomic_DNA"/>
</dbReference>
<evidence type="ECO:0000259" key="3">
    <source>
        <dbReference type="Pfam" id="PF05532"/>
    </source>
</evidence>
<name>A0A5C4XKB5_9HYPH</name>
<evidence type="ECO:0000313" key="5">
    <source>
        <dbReference type="Proteomes" id="UP000311605"/>
    </source>
</evidence>
<protein>
    <submittedName>
        <fullName evidence="4">CsbD family protein</fullName>
    </submittedName>
</protein>
<feature type="region of interest" description="Disordered" evidence="2">
    <location>
        <begin position="1"/>
        <end position="46"/>
    </location>
</feature>
<feature type="domain" description="CsbD-like" evidence="3">
    <location>
        <begin position="6"/>
        <end position="45"/>
    </location>
</feature>